<proteinExistence type="predicted"/>
<name>A0A5M5BUT9_BACOV</name>
<dbReference type="Proteomes" id="UP000323717">
    <property type="component" value="Unassembled WGS sequence"/>
</dbReference>
<dbReference type="EMBL" id="VWLE01000610">
    <property type="protein sequence ID" value="KAA3937444.1"/>
    <property type="molecule type" value="Genomic_DNA"/>
</dbReference>
<organism evidence="1 2">
    <name type="scientific">Bacteroides ovatus</name>
    <dbReference type="NCBI Taxonomy" id="28116"/>
    <lineage>
        <taxon>Bacteria</taxon>
        <taxon>Pseudomonadati</taxon>
        <taxon>Bacteroidota</taxon>
        <taxon>Bacteroidia</taxon>
        <taxon>Bacteroidales</taxon>
        <taxon>Bacteroidaceae</taxon>
        <taxon>Bacteroides</taxon>
    </lineage>
</organism>
<feature type="non-terminal residue" evidence="1">
    <location>
        <position position="92"/>
    </location>
</feature>
<comment type="caution">
    <text evidence="1">The sequence shown here is derived from an EMBL/GenBank/DDBJ whole genome shotgun (WGS) entry which is preliminary data.</text>
</comment>
<accession>A0A5M5BUT9</accession>
<sequence>MSASDEALKVNIYPTGNAFTRNPIFLSVSSYSMATYSIRMNNEEIFKGNGIGEFRVNIAEIVETGIASTQILPDNTDPLLAVSGLSAKVTIH</sequence>
<evidence type="ECO:0000313" key="1">
    <source>
        <dbReference type="EMBL" id="KAA3937444.1"/>
    </source>
</evidence>
<dbReference type="AlphaFoldDB" id="A0A5M5BUT9"/>
<gene>
    <name evidence="1" type="ORF">F3D71_26135</name>
</gene>
<evidence type="ECO:0000313" key="2">
    <source>
        <dbReference type="Proteomes" id="UP000323717"/>
    </source>
</evidence>
<reference evidence="1 2" key="1">
    <citation type="journal article" date="2019" name="Nat. Med.">
        <title>A library of human gut bacterial isolates paired with longitudinal multiomics data enables mechanistic microbiome research.</title>
        <authorList>
            <person name="Poyet M."/>
            <person name="Groussin M."/>
            <person name="Gibbons S.M."/>
            <person name="Avila-Pacheco J."/>
            <person name="Jiang X."/>
            <person name="Kearney S.M."/>
            <person name="Perrotta A.R."/>
            <person name="Berdy B."/>
            <person name="Zhao S."/>
            <person name="Lieberman T.D."/>
            <person name="Swanson P.K."/>
            <person name="Smith M."/>
            <person name="Roesemann S."/>
            <person name="Alexander J.E."/>
            <person name="Rich S.A."/>
            <person name="Livny J."/>
            <person name="Vlamakis H."/>
            <person name="Clish C."/>
            <person name="Bullock K."/>
            <person name="Deik A."/>
            <person name="Scott J."/>
            <person name="Pierce K.A."/>
            <person name="Xavier R.J."/>
            <person name="Alm E.J."/>
        </authorList>
    </citation>
    <scope>NUCLEOTIDE SEQUENCE [LARGE SCALE GENOMIC DNA]</scope>
    <source>
        <strain evidence="1 2">BIOML-A163</strain>
    </source>
</reference>
<protein>
    <submittedName>
        <fullName evidence="1">Uncharacterized protein</fullName>
    </submittedName>
</protein>